<dbReference type="PANTHER" id="PTHR24559:SF444">
    <property type="entry name" value="REVERSE TRANSCRIPTASE DOMAIN-CONTAINING PROTEIN"/>
    <property type="match status" value="1"/>
</dbReference>
<dbReference type="SUPFAM" id="SSF56672">
    <property type="entry name" value="DNA/RNA polymerases"/>
    <property type="match status" value="1"/>
</dbReference>
<evidence type="ECO:0008006" key="3">
    <source>
        <dbReference type="Google" id="ProtNLM"/>
    </source>
</evidence>
<dbReference type="OrthoDB" id="1750432at2759"/>
<evidence type="ECO:0000313" key="2">
    <source>
        <dbReference type="Proteomes" id="UP000054007"/>
    </source>
</evidence>
<evidence type="ECO:0000313" key="1">
    <source>
        <dbReference type="EMBL" id="KIY60575.1"/>
    </source>
</evidence>
<accession>A0A0D7ARA1</accession>
<dbReference type="Gene3D" id="3.30.70.270">
    <property type="match status" value="1"/>
</dbReference>
<protein>
    <recommendedName>
        <fullName evidence="3">Reverse transcriptase domain-containing protein</fullName>
    </recommendedName>
</protein>
<feature type="non-terminal residue" evidence="1">
    <location>
        <position position="1"/>
    </location>
</feature>
<dbReference type="Proteomes" id="UP000054007">
    <property type="component" value="Unassembled WGS sequence"/>
</dbReference>
<name>A0A0D7ARA1_9AGAR</name>
<dbReference type="InterPro" id="IPR043502">
    <property type="entry name" value="DNA/RNA_pol_sf"/>
</dbReference>
<gene>
    <name evidence="1" type="ORF">CYLTODRAFT_314835</name>
</gene>
<proteinExistence type="predicted"/>
<dbReference type="PANTHER" id="PTHR24559">
    <property type="entry name" value="TRANSPOSON TY3-I GAG-POL POLYPROTEIN"/>
    <property type="match status" value="1"/>
</dbReference>
<dbReference type="STRING" id="1314674.A0A0D7ARA1"/>
<dbReference type="InterPro" id="IPR053134">
    <property type="entry name" value="RNA-dir_DNA_polymerase"/>
</dbReference>
<dbReference type="AlphaFoldDB" id="A0A0D7ARA1"/>
<dbReference type="Gene3D" id="3.10.10.10">
    <property type="entry name" value="HIV Type 1 Reverse Transcriptase, subunit A, domain 1"/>
    <property type="match status" value="1"/>
</dbReference>
<sequence length="116" mass="13394">QWVEKRNNYLATGRWKMSTAKNTVPMLAVFKPHRPKDKPELRTVFDLRERNQNTVRLSAPLPDIEQVLRRVAGKKYVSAMDLQACYEQIRCIPEHVERNAVTTPTGNMVSEVMLQG</sequence>
<dbReference type="InterPro" id="IPR043128">
    <property type="entry name" value="Rev_trsase/Diguanyl_cyclase"/>
</dbReference>
<dbReference type="EMBL" id="KN881505">
    <property type="protein sequence ID" value="KIY60575.1"/>
    <property type="molecule type" value="Genomic_DNA"/>
</dbReference>
<organism evidence="1 2">
    <name type="scientific">Cylindrobasidium torrendii FP15055 ss-10</name>
    <dbReference type="NCBI Taxonomy" id="1314674"/>
    <lineage>
        <taxon>Eukaryota</taxon>
        <taxon>Fungi</taxon>
        <taxon>Dikarya</taxon>
        <taxon>Basidiomycota</taxon>
        <taxon>Agaricomycotina</taxon>
        <taxon>Agaricomycetes</taxon>
        <taxon>Agaricomycetidae</taxon>
        <taxon>Agaricales</taxon>
        <taxon>Marasmiineae</taxon>
        <taxon>Physalacriaceae</taxon>
        <taxon>Cylindrobasidium</taxon>
    </lineage>
</organism>
<keyword evidence="2" id="KW-1185">Reference proteome</keyword>
<feature type="non-terminal residue" evidence="1">
    <location>
        <position position="116"/>
    </location>
</feature>
<reference evidence="1 2" key="1">
    <citation type="journal article" date="2015" name="Fungal Genet. Biol.">
        <title>Evolution of novel wood decay mechanisms in Agaricales revealed by the genome sequences of Fistulina hepatica and Cylindrobasidium torrendii.</title>
        <authorList>
            <person name="Floudas D."/>
            <person name="Held B.W."/>
            <person name="Riley R."/>
            <person name="Nagy L.G."/>
            <person name="Koehler G."/>
            <person name="Ransdell A.S."/>
            <person name="Younus H."/>
            <person name="Chow J."/>
            <person name="Chiniquy J."/>
            <person name="Lipzen A."/>
            <person name="Tritt A."/>
            <person name="Sun H."/>
            <person name="Haridas S."/>
            <person name="LaButti K."/>
            <person name="Ohm R.A."/>
            <person name="Kues U."/>
            <person name="Blanchette R.A."/>
            <person name="Grigoriev I.V."/>
            <person name="Minto R.E."/>
            <person name="Hibbett D.S."/>
        </authorList>
    </citation>
    <scope>NUCLEOTIDE SEQUENCE [LARGE SCALE GENOMIC DNA]</scope>
    <source>
        <strain evidence="1 2">FP15055 ss-10</strain>
    </source>
</reference>